<gene>
    <name evidence="2" type="ORF">KO481_04275</name>
</gene>
<dbReference type="Proteomes" id="UP000733379">
    <property type="component" value="Unassembled WGS sequence"/>
</dbReference>
<feature type="region of interest" description="Disordered" evidence="1">
    <location>
        <begin position="35"/>
        <end position="75"/>
    </location>
</feature>
<dbReference type="EMBL" id="JAHKNI010000001">
    <property type="protein sequence ID" value="MBU3060739.1"/>
    <property type="molecule type" value="Genomic_DNA"/>
</dbReference>
<reference evidence="2 3" key="1">
    <citation type="submission" date="2021-06" db="EMBL/GenBank/DDBJ databases">
        <title>Actinomycetes sequencing.</title>
        <authorList>
            <person name="Shan Q."/>
        </authorList>
    </citation>
    <scope>NUCLEOTIDE SEQUENCE [LARGE SCALE GENOMIC DNA]</scope>
    <source>
        <strain evidence="2 3">NEAU-G5</strain>
    </source>
</reference>
<dbReference type="InterPro" id="IPR028037">
    <property type="entry name" value="Antitoxin_Rv0909/MT0933"/>
</dbReference>
<proteinExistence type="predicted"/>
<evidence type="ECO:0000256" key="1">
    <source>
        <dbReference type="SAM" id="MobiDB-lite"/>
    </source>
</evidence>
<sequence>MGMFDRLKDLAEKAMGTAGSQADKVDPLIDKAGQTIDEKTGGKFSGQVGAASDAAKKAMREQGGGQEQAGHQSGE</sequence>
<organism evidence="2 3">
    <name type="scientific">Nocardia albiluteola</name>
    <dbReference type="NCBI Taxonomy" id="2842303"/>
    <lineage>
        <taxon>Bacteria</taxon>
        <taxon>Bacillati</taxon>
        <taxon>Actinomycetota</taxon>
        <taxon>Actinomycetes</taxon>
        <taxon>Mycobacteriales</taxon>
        <taxon>Nocardiaceae</taxon>
        <taxon>Nocardia</taxon>
    </lineage>
</organism>
<dbReference type="RefSeq" id="WP_215915554.1">
    <property type="nucleotide sequence ID" value="NZ_JAHKNI010000001.1"/>
</dbReference>
<evidence type="ECO:0000313" key="2">
    <source>
        <dbReference type="EMBL" id="MBU3060739.1"/>
    </source>
</evidence>
<evidence type="ECO:0000313" key="3">
    <source>
        <dbReference type="Proteomes" id="UP000733379"/>
    </source>
</evidence>
<accession>A0ABS6ART4</accession>
<comment type="caution">
    <text evidence="2">The sequence shown here is derived from an EMBL/GenBank/DDBJ whole genome shotgun (WGS) entry which is preliminary data.</text>
</comment>
<keyword evidence="3" id="KW-1185">Reference proteome</keyword>
<protein>
    <submittedName>
        <fullName evidence="2">Antitoxin</fullName>
    </submittedName>
</protein>
<name>A0ABS6ART4_9NOCA</name>
<dbReference type="Pfam" id="PF14013">
    <property type="entry name" value="MT0933_antitox"/>
    <property type="match status" value="1"/>
</dbReference>